<dbReference type="InterPro" id="IPR017900">
    <property type="entry name" value="4Fe4S_Fe_S_CS"/>
</dbReference>
<comment type="similarity">
    <text evidence="1">Belongs to the complex I 51 kDa subunit family.</text>
</comment>
<keyword evidence="5" id="KW-0411">Iron-sulfur</keyword>
<dbReference type="InterPro" id="IPR017896">
    <property type="entry name" value="4Fe4S_Fe-S-bd"/>
</dbReference>
<dbReference type="InterPro" id="IPR037225">
    <property type="entry name" value="Nuo51_FMN-bd_sf"/>
</dbReference>
<organism evidence="7 8">
    <name type="scientific">Candidatus Desulfacyla euxinica</name>
    <dbReference type="NCBI Taxonomy" id="2841693"/>
    <lineage>
        <taxon>Bacteria</taxon>
        <taxon>Deltaproteobacteria</taxon>
        <taxon>Candidatus Desulfacyla</taxon>
    </lineage>
</organism>
<gene>
    <name evidence="7" type="ORF">H8E19_07135</name>
</gene>
<evidence type="ECO:0000313" key="8">
    <source>
        <dbReference type="Proteomes" id="UP000650524"/>
    </source>
</evidence>
<dbReference type="CDD" id="cd02980">
    <property type="entry name" value="TRX_Fd_family"/>
    <property type="match status" value="1"/>
</dbReference>
<dbReference type="FunFam" id="1.20.1440.230:FF:000001">
    <property type="entry name" value="Mitochondrial NADH dehydrogenase flavoprotein 1"/>
    <property type="match status" value="1"/>
</dbReference>
<proteinExistence type="inferred from homology"/>
<dbReference type="GO" id="GO:0010181">
    <property type="term" value="F:FMN binding"/>
    <property type="evidence" value="ECO:0007669"/>
    <property type="project" value="InterPro"/>
</dbReference>
<dbReference type="SMART" id="SM00928">
    <property type="entry name" value="NADH_4Fe-4S"/>
    <property type="match status" value="1"/>
</dbReference>
<dbReference type="InterPro" id="IPR019575">
    <property type="entry name" value="Nuop51_4Fe4S-bd"/>
</dbReference>
<evidence type="ECO:0000259" key="6">
    <source>
        <dbReference type="PROSITE" id="PS51379"/>
    </source>
</evidence>
<comment type="caution">
    <text evidence="7">The sequence shown here is derived from an EMBL/GenBank/DDBJ whole genome shotgun (WGS) entry which is preliminary data.</text>
</comment>
<sequence length="617" mass="67512">MAKLENRQALEKLRSSLQNRLQDSKKRLISLCAGSGCGAYGTTKVHEALLKEIARQKIENEVEVKLTGCHGFCEKGPIMVIHPEGIFYPQLKEAHINEIVEKTVKGGQPVSALAFKDPATKKKIFHESDIPFYKLQQRLIFGNNGIIDPTSIEDYIAVGGYSAFEKALCDMTPETIIDEVKKSGLRGRGGGGFPTGVKWETCRRHKGERYLICNADEGDPGAYMDRSLLEGNPHSVLEGMIIGAIAIGTREGYVYVRHEYPLAVKNLGLALDSARRMGLLGKDILGSGFDFDIHISRGGGAFVCGESTALMASLEGNPGRPRAKYIHTVEKGFRQGPSNLNNVETWANVPYIINKGADWFASIGTERSKGTKIFSLVGKVVNTGLVEVPMGTTLRTIIYDIGGGIPKKKKFKAVQTGGPSGGCIPEQFLDLGVDFDQLTKVGSMMGSGGMIVMDQDTCMVDLARYFLDFLKEESCGQCNPCREGIDRMLEILTDICQGEGKEGDIELLEELGAMIQKASLCGLGTSAANPVLTTILYFRDEYEAHINEKKCPAGVCKNLFHYEVDEEVCNGCRLCSLKCPEEAITGEKKKPHQLDQDKCIKCGICYDVCKFDAIAIK</sequence>
<dbReference type="SUPFAM" id="SSF142984">
    <property type="entry name" value="Nqo1 middle domain-like"/>
    <property type="match status" value="1"/>
</dbReference>
<evidence type="ECO:0000256" key="5">
    <source>
        <dbReference type="ARBA" id="ARBA00023014"/>
    </source>
</evidence>
<dbReference type="SUPFAM" id="SSF54862">
    <property type="entry name" value="4Fe-4S ferredoxins"/>
    <property type="match status" value="1"/>
</dbReference>
<dbReference type="Gene3D" id="3.10.20.600">
    <property type="match status" value="1"/>
</dbReference>
<dbReference type="Gene3D" id="3.30.70.20">
    <property type="match status" value="1"/>
</dbReference>
<reference evidence="7 8" key="1">
    <citation type="submission" date="2020-08" db="EMBL/GenBank/DDBJ databases">
        <title>Bridging the membrane lipid divide: bacteria of the FCB group superphylum have the potential to synthesize archaeal ether lipids.</title>
        <authorList>
            <person name="Villanueva L."/>
            <person name="Von Meijenfeldt F.A.B."/>
            <person name="Westbye A.B."/>
            <person name="Yadav S."/>
            <person name="Hopmans E.C."/>
            <person name="Dutilh B.E."/>
            <person name="Sinninghe Damste J.S."/>
        </authorList>
    </citation>
    <scope>NUCLEOTIDE SEQUENCE [LARGE SCALE GENOMIC DNA]</scope>
    <source>
        <strain evidence="7">NIOZ-UU27</strain>
    </source>
</reference>
<dbReference type="GO" id="GO:0046872">
    <property type="term" value="F:metal ion binding"/>
    <property type="evidence" value="ECO:0007669"/>
    <property type="project" value="UniProtKB-KW"/>
</dbReference>
<dbReference type="PANTHER" id="PTHR43578">
    <property type="entry name" value="NADH-QUINONE OXIDOREDUCTASE SUBUNIT F"/>
    <property type="match status" value="1"/>
</dbReference>
<dbReference type="EMBL" id="JACNJD010000193">
    <property type="protein sequence ID" value="MBC8177165.1"/>
    <property type="molecule type" value="Genomic_DNA"/>
</dbReference>
<dbReference type="Gene3D" id="3.40.50.11540">
    <property type="entry name" value="NADH-ubiquinone oxidoreductase 51kDa subunit"/>
    <property type="match status" value="1"/>
</dbReference>
<dbReference type="AlphaFoldDB" id="A0A8J6MYS0"/>
<dbReference type="Pfam" id="PF01257">
    <property type="entry name" value="2Fe-2S_thioredx"/>
    <property type="match status" value="1"/>
</dbReference>
<evidence type="ECO:0000256" key="2">
    <source>
        <dbReference type="ARBA" id="ARBA00022485"/>
    </source>
</evidence>
<dbReference type="PROSITE" id="PS00645">
    <property type="entry name" value="COMPLEX1_51K_2"/>
    <property type="match status" value="1"/>
</dbReference>
<evidence type="ECO:0000313" key="7">
    <source>
        <dbReference type="EMBL" id="MBC8177165.1"/>
    </source>
</evidence>
<dbReference type="Gene3D" id="3.40.30.10">
    <property type="entry name" value="Glutaredoxin"/>
    <property type="match status" value="1"/>
</dbReference>
<accession>A0A8J6MYS0</accession>
<dbReference type="SUPFAM" id="SSF140490">
    <property type="entry name" value="Nqo1C-terminal domain-like"/>
    <property type="match status" value="1"/>
</dbReference>
<dbReference type="SUPFAM" id="SSF52833">
    <property type="entry name" value="Thioredoxin-like"/>
    <property type="match status" value="1"/>
</dbReference>
<dbReference type="Gene3D" id="1.20.1440.230">
    <property type="entry name" value="NADH-ubiquinone oxidoreductase 51kDa subunit, iron-sulphur binding domain"/>
    <property type="match status" value="1"/>
</dbReference>
<dbReference type="GO" id="GO:0008137">
    <property type="term" value="F:NADH dehydrogenase (ubiquinone) activity"/>
    <property type="evidence" value="ECO:0007669"/>
    <property type="project" value="InterPro"/>
</dbReference>
<evidence type="ECO:0000256" key="4">
    <source>
        <dbReference type="ARBA" id="ARBA00023004"/>
    </source>
</evidence>
<dbReference type="Pfam" id="PF00037">
    <property type="entry name" value="Fer4"/>
    <property type="match status" value="2"/>
</dbReference>
<dbReference type="FunFam" id="3.40.50.11540:FF:000001">
    <property type="entry name" value="NADH dehydrogenase [ubiquinone] flavoprotein 1, mitochondrial"/>
    <property type="match status" value="1"/>
</dbReference>
<keyword evidence="2" id="KW-0004">4Fe-4S</keyword>
<dbReference type="PANTHER" id="PTHR43578:SF3">
    <property type="entry name" value="NADH-QUINONE OXIDOREDUCTASE SUBUNIT F"/>
    <property type="match status" value="1"/>
</dbReference>
<feature type="domain" description="4Fe-4S ferredoxin-type" evidence="6">
    <location>
        <begin position="590"/>
        <end position="617"/>
    </location>
</feature>
<dbReference type="Pfam" id="PF01512">
    <property type="entry name" value="Complex1_51K"/>
    <property type="match status" value="1"/>
</dbReference>
<dbReference type="InterPro" id="IPR011538">
    <property type="entry name" value="Nuo51_FMN-bd"/>
</dbReference>
<evidence type="ECO:0000256" key="1">
    <source>
        <dbReference type="ARBA" id="ARBA00007523"/>
    </source>
</evidence>
<dbReference type="PROSITE" id="PS00198">
    <property type="entry name" value="4FE4S_FER_1"/>
    <property type="match status" value="1"/>
</dbReference>
<dbReference type="SUPFAM" id="SSF142019">
    <property type="entry name" value="Nqo1 FMN-binding domain-like"/>
    <property type="match status" value="1"/>
</dbReference>
<keyword evidence="4" id="KW-0408">Iron</keyword>
<dbReference type="Pfam" id="PF10589">
    <property type="entry name" value="NADH_4Fe-4S"/>
    <property type="match status" value="1"/>
</dbReference>
<feature type="domain" description="4Fe-4S ferredoxin-type" evidence="6">
    <location>
        <begin position="560"/>
        <end position="589"/>
    </location>
</feature>
<keyword evidence="3" id="KW-0479">Metal-binding</keyword>
<dbReference type="Proteomes" id="UP000650524">
    <property type="component" value="Unassembled WGS sequence"/>
</dbReference>
<dbReference type="GO" id="GO:0051539">
    <property type="term" value="F:4 iron, 4 sulfur cluster binding"/>
    <property type="evidence" value="ECO:0007669"/>
    <property type="project" value="UniProtKB-KW"/>
</dbReference>
<dbReference type="Gene3D" id="6.10.250.1450">
    <property type="match status" value="1"/>
</dbReference>
<dbReference type="InterPro" id="IPR001949">
    <property type="entry name" value="NADH-UbQ_OxRdtase_51kDa_CS"/>
</dbReference>
<name>A0A8J6MYS0_9DELT</name>
<dbReference type="InterPro" id="IPR037207">
    <property type="entry name" value="Nuop51_4Fe4S-bd_sf"/>
</dbReference>
<protein>
    <submittedName>
        <fullName evidence="7">4Fe-4S binding protein</fullName>
    </submittedName>
</protein>
<evidence type="ECO:0000256" key="3">
    <source>
        <dbReference type="ARBA" id="ARBA00022723"/>
    </source>
</evidence>
<dbReference type="InterPro" id="IPR036249">
    <property type="entry name" value="Thioredoxin-like_sf"/>
</dbReference>
<dbReference type="PROSITE" id="PS51379">
    <property type="entry name" value="4FE4S_FER_2"/>
    <property type="match status" value="2"/>
</dbReference>